<sequence>MDIDTLFKTFKKQGYVSFDLGNFFPELTEYSDRFYEICDENWSWIIKNKQGENDFYPKQHPLSLIEKEKRAALSDYTNGLFSFSFRRIVDDHIGNSVIDFFKIKEIVNSKIFIDFLDKITGMEVKESTVIYLNRFDYGDFLTTHSDPGQKFGIVINFTKKWHMEYGGLTMILDHDCKYIIDTLIPYNMSVLVFDTCTKQIPHFVSMVTAKTPHKRIALVVRYD</sequence>
<gene>
    <name evidence="1" type="ORF">AYY18_04090</name>
</gene>
<dbReference type="Gene3D" id="2.60.120.620">
    <property type="entry name" value="q2cbj1_9rhob like domain"/>
    <property type="match status" value="1"/>
</dbReference>
<organism evidence="1 2">
    <name type="scientific">Morganella psychrotolerans</name>
    <dbReference type="NCBI Taxonomy" id="368603"/>
    <lineage>
        <taxon>Bacteria</taxon>
        <taxon>Pseudomonadati</taxon>
        <taxon>Pseudomonadota</taxon>
        <taxon>Gammaproteobacteria</taxon>
        <taxon>Enterobacterales</taxon>
        <taxon>Morganellaceae</taxon>
        <taxon>Morganella</taxon>
    </lineage>
</organism>
<dbReference type="OrthoDB" id="6466335at2"/>
<comment type="caution">
    <text evidence="1">The sequence shown here is derived from an EMBL/GenBank/DDBJ whole genome shotgun (WGS) entry which is preliminary data.</text>
</comment>
<dbReference type="AlphaFoldDB" id="A0A1B8HP93"/>
<reference evidence="2" key="1">
    <citation type="submission" date="2016-06" db="EMBL/GenBank/DDBJ databases">
        <authorList>
            <person name="Butler K."/>
        </authorList>
    </citation>
    <scope>NUCLEOTIDE SEQUENCE [LARGE SCALE GENOMIC DNA]</scope>
    <source>
        <strain evidence="2">GCSL-Mp20</strain>
    </source>
</reference>
<proteinExistence type="predicted"/>
<keyword evidence="2" id="KW-1185">Reference proteome</keyword>
<accession>A0A1B8HP93</accession>
<evidence type="ECO:0000313" key="1">
    <source>
        <dbReference type="EMBL" id="OBU11117.1"/>
    </source>
</evidence>
<dbReference type="RefSeq" id="WP_067401475.1">
    <property type="nucleotide sequence ID" value="NZ_LZEY01000012.1"/>
</dbReference>
<evidence type="ECO:0000313" key="2">
    <source>
        <dbReference type="Proteomes" id="UP000092377"/>
    </source>
</evidence>
<dbReference type="EMBL" id="LZEY01000012">
    <property type="protein sequence ID" value="OBU11117.1"/>
    <property type="molecule type" value="Genomic_DNA"/>
</dbReference>
<dbReference type="Proteomes" id="UP000092377">
    <property type="component" value="Unassembled WGS sequence"/>
</dbReference>
<protein>
    <submittedName>
        <fullName evidence="1">Uncharacterized protein</fullName>
    </submittedName>
</protein>
<name>A0A1B8HP93_9GAMM</name>